<dbReference type="EMBL" id="BAABJP010000030">
    <property type="protein sequence ID" value="GAA5164706.1"/>
    <property type="molecule type" value="Genomic_DNA"/>
</dbReference>
<keyword evidence="9" id="KW-0411">Iron-sulfur</keyword>
<organism evidence="12 13">
    <name type="scientific">Pseudonocardia eucalypti</name>
    <dbReference type="NCBI Taxonomy" id="648755"/>
    <lineage>
        <taxon>Bacteria</taxon>
        <taxon>Bacillati</taxon>
        <taxon>Actinomycetota</taxon>
        <taxon>Actinomycetes</taxon>
        <taxon>Pseudonocardiales</taxon>
        <taxon>Pseudonocardiaceae</taxon>
        <taxon>Pseudonocardia</taxon>
    </lineage>
</organism>
<accession>A0ABP9QN67</accession>
<dbReference type="PANTHER" id="PTHR42917:SF2">
    <property type="entry name" value="2,4-DIENOYL-COA REDUCTASE [(2E)-ENOYL-COA-PRODUCING]"/>
    <property type="match status" value="1"/>
</dbReference>
<proteinExistence type="inferred from homology"/>
<evidence type="ECO:0000313" key="13">
    <source>
        <dbReference type="Proteomes" id="UP001428817"/>
    </source>
</evidence>
<evidence type="ECO:0000313" key="12">
    <source>
        <dbReference type="EMBL" id="GAA5164706.1"/>
    </source>
</evidence>
<dbReference type="Proteomes" id="UP001428817">
    <property type="component" value="Unassembled WGS sequence"/>
</dbReference>
<feature type="domain" description="FAD/NAD(P)-binding" evidence="11">
    <location>
        <begin position="383"/>
        <end position="572"/>
    </location>
</feature>
<feature type="domain" description="NADH:flavin oxidoreductase/NADH oxidase N-terminal" evidence="10">
    <location>
        <begin position="7"/>
        <end position="334"/>
    </location>
</feature>
<evidence type="ECO:0000256" key="1">
    <source>
        <dbReference type="ARBA" id="ARBA00001917"/>
    </source>
</evidence>
<comment type="similarity">
    <text evidence="3">In the N-terminal section; belongs to the NADH:flavin oxidoreductase/NADH oxidase family.</text>
</comment>
<comment type="caution">
    <text evidence="12">The sequence shown here is derived from an EMBL/GenBank/DDBJ whole genome shotgun (WGS) entry which is preliminary data.</text>
</comment>
<comment type="cofactor">
    <cofactor evidence="1">
        <name>FMN</name>
        <dbReference type="ChEBI" id="CHEBI:58210"/>
    </cofactor>
</comment>
<keyword evidence="6" id="KW-0479">Metal-binding</keyword>
<protein>
    <submittedName>
        <fullName evidence="12">FAD-dependent oxidoreductase</fullName>
    </submittedName>
</protein>
<evidence type="ECO:0000256" key="2">
    <source>
        <dbReference type="ARBA" id="ARBA00001966"/>
    </source>
</evidence>
<name>A0ABP9QN67_9PSEU</name>
<dbReference type="PRINTS" id="PR00419">
    <property type="entry name" value="ADXRDTASE"/>
</dbReference>
<dbReference type="InterPro" id="IPR001155">
    <property type="entry name" value="OxRdtase_FMN_N"/>
</dbReference>
<dbReference type="SUPFAM" id="SSF51905">
    <property type="entry name" value="FAD/NAD(P)-binding domain"/>
    <property type="match status" value="1"/>
</dbReference>
<evidence type="ECO:0000256" key="5">
    <source>
        <dbReference type="ARBA" id="ARBA00022643"/>
    </source>
</evidence>
<dbReference type="PANTHER" id="PTHR42917">
    <property type="entry name" value="2,4-DIENOYL-COA REDUCTASE"/>
    <property type="match status" value="1"/>
</dbReference>
<reference evidence="13" key="1">
    <citation type="journal article" date="2019" name="Int. J. Syst. Evol. Microbiol.">
        <title>The Global Catalogue of Microorganisms (GCM) 10K type strain sequencing project: providing services to taxonomists for standard genome sequencing and annotation.</title>
        <authorList>
            <consortium name="The Broad Institute Genomics Platform"/>
            <consortium name="The Broad Institute Genome Sequencing Center for Infectious Disease"/>
            <person name="Wu L."/>
            <person name="Ma J."/>
        </authorList>
    </citation>
    <scope>NUCLEOTIDE SEQUENCE [LARGE SCALE GENOMIC DNA]</scope>
    <source>
        <strain evidence="13">JCM 18303</strain>
    </source>
</reference>
<evidence type="ECO:0000256" key="3">
    <source>
        <dbReference type="ARBA" id="ARBA00011048"/>
    </source>
</evidence>
<dbReference type="InterPro" id="IPR051793">
    <property type="entry name" value="NADH:flavin_oxidoreductase"/>
</dbReference>
<dbReference type="Gene3D" id="3.50.50.60">
    <property type="entry name" value="FAD/NAD(P)-binding domain"/>
    <property type="match status" value="1"/>
</dbReference>
<keyword evidence="13" id="KW-1185">Reference proteome</keyword>
<dbReference type="Pfam" id="PF07992">
    <property type="entry name" value="Pyr_redox_2"/>
    <property type="match status" value="1"/>
</dbReference>
<dbReference type="InterPro" id="IPR036188">
    <property type="entry name" value="FAD/NAD-bd_sf"/>
</dbReference>
<dbReference type="Gene3D" id="3.20.20.70">
    <property type="entry name" value="Aldolase class I"/>
    <property type="match status" value="1"/>
</dbReference>
<evidence type="ECO:0000256" key="4">
    <source>
        <dbReference type="ARBA" id="ARBA00022630"/>
    </source>
</evidence>
<dbReference type="Pfam" id="PF00724">
    <property type="entry name" value="Oxidored_FMN"/>
    <property type="match status" value="1"/>
</dbReference>
<evidence type="ECO:0000256" key="7">
    <source>
        <dbReference type="ARBA" id="ARBA00023002"/>
    </source>
</evidence>
<dbReference type="InterPro" id="IPR013785">
    <property type="entry name" value="Aldolase_TIM"/>
</dbReference>
<evidence type="ECO:0000259" key="11">
    <source>
        <dbReference type="Pfam" id="PF07992"/>
    </source>
</evidence>
<keyword evidence="5" id="KW-0288">FMN</keyword>
<keyword evidence="4" id="KW-0285">Flavoprotein</keyword>
<keyword evidence="7" id="KW-0560">Oxidoreductase</keyword>
<sequence>MSPFPHLFSPIRIRHTTVPNRIVITSHGASEAFRNPNVSPDGYIEYLRRRAAGGVGLIIAQPQFPNPFGPVPEASVERHARLAEAVRAEGAVPLIQLAHLGATFRSDADVRRPPLWGFEASQTAEGETAHRMTGDEIELMIDAYRQITRMAVDAGFDGVELHGAHGYLVQQSLSPWGNRRADQWGTDRTLFARRIIEAVRPVLGPDRILGYRTATDDFVSPEDGGLAATGLADTVRALLSTGEIDLLNTTVGFGGASYGRAIPNYRSTEAPNVPKARRMRELLGDALTVPMIATGRISSPGVAERLLAEGECELTAMTRAHIADPDLARKTARGDAHRIRPCTGANVCVNRKLAGFPEISCFHNPEVLRERELSPTWTGTPRQVLVIGAGPAGLKAAEVAARRGHRVRLVDAAPRAGGLLRHAEHTAAAPLTTALDHLLGELAEHGVKPELGIRADRRLLEELAPDHVVLATGAARPGPGSVPGGHTGHVLGSAEALTAEIDDDVLVYDTVGANEGPLVAEALARRGKRVSYVTRYETIMPYGGALHRVEVPAILRRRAQRVITEGLLGDLDGRTATIVRADGETIAEVTAGTVVAVTSLASENTLAADLDELRIPYRLVGDAMAHRTAFQAFKEGAEAGVAI</sequence>
<evidence type="ECO:0000259" key="10">
    <source>
        <dbReference type="Pfam" id="PF00724"/>
    </source>
</evidence>
<dbReference type="Gene3D" id="3.40.50.720">
    <property type="entry name" value="NAD(P)-binding Rossmann-like Domain"/>
    <property type="match status" value="1"/>
</dbReference>
<dbReference type="SUPFAM" id="SSF51395">
    <property type="entry name" value="FMN-linked oxidoreductases"/>
    <property type="match status" value="1"/>
</dbReference>
<evidence type="ECO:0000256" key="8">
    <source>
        <dbReference type="ARBA" id="ARBA00023004"/>
    </source>
</evidence>
<evidence type="ECO:0000256" key="9">
    <source>
        <dbReference type="ARBA" id="ARBA00023014"/>
    </source>
</evidence>
<keyword evidence="8" id="KW-0408">Iron</keyword>
<gene>
    <name evidence="12" type="ORF">GCM10023321_53620</name>
</gene>
<comment type="cofactor">
    <cofactor evidence="2">
        <name>[4Fe-4S] cluster</name>
        <dbReference type="ChEBI" id="CHEBI:49883"/>
    </cofactor>
</comment>
<dbReference type="InterPro" id="IPR023753">
    <property type="entry name" value="FAD/NAD-binding_dom"/>
</dbReference>
<evidence type="ECO:0000256" key="6">
    <source>
        <dbReference type="ARBA" id="ARBA00022723"/>
    </source>
</evidence>
<dbReference type="RefSeq" id="WP_185062452.1">
    <property type="nucleotide sequence ID" value="NZ_BAABJP010000030.1"/>
</dbReference>